<evidence type="ECO:0000259" key="7">
    <source>
        <dbReference type="PROSITE" id="PS51383"/>
    </source>
</evidence>
<sequence length="291" mass="29098">MTPLDRAWLDSNPLPDCDSATDKNSRGRVLLAGGSALCPGALRLTAEAALRAGAGKVRAGTIDQAAIGLGLLLPECAVLALPADEDGELAEAAAEPLRAGLGRCDVLALGPGMGSRDAAGRLVRALLADPPEGPALLLDAAAISCLGECGGTLDRWHGRIVLTPHFGEMAALTGEDEDAIGADPARHACEAAARLGAVVVLKSARTVIAAPDGETLHYEGGGSGLATGGSGDVLAGVIAGLLARGAAPLLAAAWGVWLHGEAGRRVSARLGPIGLLARELPGEVPTLMAGR</sequence>
<dbReference type="STRING" id="1166337.SAMN05192580_2533"/>
<proteinExistence type="inferred from homology"/>
<keyword evidence="9" id="KW-1185">Reference proteome</keyword>
<evidence type="ECO:0000256" key="3">
    <source>
        <dbReference type="ARBA" id="ARBA00022857"/>
    </source>
</evidence>
<evidence type="ECO:0000313" key="8">
    <source>
        <dbReference type="EMBL" id="SFS00712.1"/>
    </source>
</evidence>
<dbReference type="GO" id="GO:0016301">
    <property type="term" value="F:kinase activity"/>
    <property type="evidence" value="ECO:0007669"/>
    <property type="project" value="UniProtKB-KW"/>
</dbReference>
<evidence type="ECO:0000313" key="9">
    <source>
        <dbReference type="Proteomes" id="UP000198824"/>
    </source>
</evidence>
<keyword evidence="5 6" id="KW-0456">Lyase</keyword>
<dbReference type="HAMAP" id="MF_01965">
    <property type="entry name" value="NADHX_dehydratase"/>
    <property type="match status" value="1"/>
</dbReference>
<feature type="binding site" evidence="6">
    <location>
        <begin position="202"/>
        <end position="206"/>
    </location>
    <ligand>
        <name>AMP</name>
        <dbReference type="ChEBI" id="CHEBI:456215"/>
    </ligand>
</feature>
<dbReference type="GO" id="GO:0052856">
    <property type="term" value="F:NAD(P)HX epimerase activity"/>
    <property type="evidence" value="ECO:0007669"/>
    <property type="project" value="TreeGrafter"/>
</dbReference>
<accession>A0A1I6LB54</accession>
<dbReference type="SUPFAM" id="SSF53613">
    <property type="entry name" value="Ribokinase-like"/>
    <property type="match status" value="1"/>
</dbReference>
<feature type="binding site" evidence="6">
    <location>
        <position position="112"/>
    </location>
    <ligand>
        <name>(6S)-NADPHX</name>
        <dbReference type="ChEBI" id="CHEBI:64076"/>
    </ligand>
</feature>
<comment type="similarity">
    <text evidence="6">Belongs to the NnrD/CARKD family.</text>
</comment>
<dbReference type="Gene3D" id="3.40.1190.20">
    <property type="match status" value="1"/>
</dbReference>
<dbReference type="AlphaFoldDB" id="A0A1I6LB54"/>
<keyword evidence="8" id="KW-0808">Transferase</keyword>
<keyword evidence="8" id="KW-0418">Kinase</keyword>
<evidence type="ECO:0000256" key="2">
    <source>
        <dbReference type="ARBA" id="ARBA00022840"/>
    </source>
</evidence>
<protein>
    <recommendedName>
        <fullName evidence="6">ADP-dependent (S)-NAD(P)H-hydrate dehydratase</fullName>
        <ecNumber evidence="6">4.2.1.136</ecNumber>
    </recommendedName>
    <alternativeName>
        <fullName evidence="6">ADP-dependent NAD(P)HX dehydratase</fullName>
    </alternativeName>
</protein>
<evidence type="ECO:0000256" key="1">
    <source>
        <dbReference type="ARBA" id="ARBA00022741"/>
    </source>
</evidence>
<feature type="binding site" evidence="6">
    <location>
        <position position="231"/>
    </location>
    <ligand>
        <name>AMP</name>
        <dbReference type="ChEBI" id="CHEBI:456215"/>
    </ligand>
</feature>
<keyword evidence="3 6" id="KW-0521">NADP</keyword>
<dbReference type="PANTHER" id="PTHR12592">
    <property type="entry name" value="ATP-DEPENDENT (S)-NAD(P)H-HYDRATE DEHYDRATASE FAMILY MEMBER"/>
    <property type="match status" value="1"/>
</dbReference>
<comment type="catalytic activity">
    <reaction evidence="6">
        <text>(6S)-NADHX + ADP = AMP + phosphate + NADH + H(+)</text>
        <dbReference type="Rhea" id="RHEA:32223"/>
        <dbReference type="ChEBI" id="CHEBI:15378"/>
        <dbReference type="ChEBI" id="CHEBI:43474"/>
        <dbReference type="ChEBI" id="CHEBI:57945"/>
        <dbReference type="ChEBI" id="CHEBI:64074"/>
        <dbReference type="ChEBI" id="CHEBI:456215"/>
        <dbReference type="ChEBI" id="CHEBI:456216"/>
        <dbReference type="EC" id="4.2.1.136"/>
    </reaction>
</comment>
<feature type="binding site" evidence="6">
    <location>
        <position position="165"/>
    </location>
    <ligand>
        <name>(6S)-NADPHX</name>
        <dbReference type="ChEBI" id="CHEBI:64076"/>
    </ligand>
</feature>
<dbReference type="Proteomes" id="UP000198824">
    <property type="component" value="Unassembled WGS sequence"/>
</dbReference>
<dbReference type="CDD" id="cd01171">
    <property type="entry name" value="YXKO-related"/>
    <property type="match status" value="1"/>
</dbReference>
<comment type="catalytic activity">
    <reaction evidence="6">
        <text>(6S)-NADPHX + ADP = AMP + phosphate + NADPH + H(+)</text>
        <dbReference type="Rhea" id="RHEA:32235"/>
        <dbReference type="ChEBI" id="CHEBI:15378"/>
        <dbReference type="ChEBI" id="CHEBI:43474"/>
        <dbReference type="ChEBI" id="CHEBI:57783"/>
        <dbReference type="ChEBI" id="CHEBI:64076"/>
        <dbReference type="ChEBI" id="CHEBI:456215"/>
        <dbReference type="ChEBI" id="CHEBI:456216"/>
        <dbReference type="EC" id="4.2.1.136"/>
    </reaction>
</comment>
<dbReference type="GO" id="GO:0046496">
    <property type="term" value="P:nicotinamide nucleotide metabolic process"/>
    <property type="evidence" value="ECO:0007669"/>
    <property type="project" value="UniProtKB-UniRule"/>
</dbReference>
<dbReference type="InterPro" id="IPR029056">
    <property type="entry name" value="Ribokinase-like"/>
</dbReference>
<keyword evidence="4 6" id="KW-0520">NAD</keyword>
<dbReference type="GO" id="GO:0052855">
    <property type="term" value="F:ADP-dependent NAD(P)H-hydrate dehydratase activity"/>
    <property type="evidence" value="ECO:0007669"/>
    <property type="project" value="UniProtKB-UniRule"/>
</dbReference>
<dbReference type="NCBIfam" id="TIGR00196">
    <property type="entry name" value="yjeF_cterm"/>
    <property type="match status" value="1"/>
</dbReference>
<dbReference type="PROSITE" id="PS01050">
    <property type="entry name" value="YJEF_C_2"/>
    <property type="match status" value="1"/>
</dbReference>
<evidence type="ECO:0000256" key="4">
    <source>
        <dbReference type="ARBA" id="ARBA00023027"/>
    </source>
</evidence>
<organism evidence="8 9">
    <name type="scientific">Sphingomonas jatrophae</name>
    <dbReference type="NCBI Taxonomy" id="1166337"/>
    <lineage>
        <taxon>Bacteria</taxon>
        <taxon>Pseudomonadati</taxon>
        <taxon>Pseudomonadota</taxon>
        <taxon>Alphaproteobacteria</taxon>
        <taxon>Sphingomonadales</taxon>
        <taxon>Sphingomonadaceae</taxon>
        <taxon>Sphingomonas</taxon>
    </lineage>
</organism>
<dbReference type="RefSeq" id="WP_093315052.1">
    <property type="nucleotide sequence ID" value="NZ_FOZG01000002.1"/>
</dbReference>
<dbReference type="InterPro" id="IPR017953">
    <property type="entry name" value="Carbohydrate_kinase_pred_CS"/>
</dbReference>
<name>A0A1I6LB54_9SPHN</name>
<dbReference type="EMBL" id="FOZG01000002">
    <property type="protein sequence ID" value="SFS00712.1"/>
    <property type="molecule type" value="Genomic_DNA"/>
</dbReference>
<keyword evidence="2 6" id="KW-0067">ATP-binding</keyword>
<keyword evidence="1 6" id="KW-0547">Nucleotide-binding</keyword>
<comment type="cofactor">
    <cofactor evidence="6">
        <name>Mg(2+)</name>
        <dbReference type="ChEBI" id="CHEBI:18420"/>
    </cofactor>
</comment>
<dbReference type="PROSITE" id="PS51383">
    <property type="entry name" value="YJEF_C_3"/>
    <property type="match status" value="1"/>
</dbReference>
<reference evidence="8 9" key="1">
    <citation type="submission" date="2016-10" db="EMBL/GenBank/DDBJ databases">
        <authorList>
            <person name="de Groot N.N."/>
        </authorList>
    </citation>
    <scope>NUCLEOTIDE SEQUENCE [LARGE SCALE GENOMIC DNA]</scope>
    <source>
        <strain evidence="8 9">S5-249</strain>
    </source>
</reference>
<dbReference type="GO" id="GO:0110051">
    <property type="term" value="P:metabolite repair"/>
    <property type="evidence" value="ECO:0007669"/>
    <property type="project" value="TreeGrafter"/>
</dbReference>
<dbReference type="Pfam" id="PF01256">
    <property type="entry name" value="Carb_kinase"/>
    <property type="match status" value="1"/>
</dbReference>
<dbReference type="InterPro" id="IPR000631">
    <property type="entry name" value="CARKD"/>
</dbReference>
<dbReference type="OrthoDB" id="9806925at2"/>
<dbReference type="GO" id="GO:0005524">
    <property type="term" value="F:ATP binding"/>
    <property type="evidence" value="ECO:0007669"/>
    <property type="project" value="UniProtKB-KW"/>
</dbReference>
<feature type="binding site" evidence="6">
    <location>
        <position position="41"/>
    </location>
    <ligand>
        <name>(6S)-NADPHX</name>
        <dbReference type="ChEBI" id="CHEBI:64076"/>
    </ligand>
</feature>
<gene>
    <name evidence="6" type="primary">nnrD</name>
    <name evidence="8" type="ORF">SAMN05192580_2533</name>
</gene>
<feature type="domain" description="YjeF C-terminal" evidence="7">
    <location>
        <begin position="6"/>
        <end position="291"/>
    </location>
</feature>
<dbReference type="EC" id="4.2.1.136" evidence="6"/>
<dbReference type="PANTHER" id="PTHR12592:SF0">
    <property type="entry name" value="ATP-DEPENDENT (S)-NAD(P)H-HYDRATE DEHYDRATASE"/>
    <property type="match status" value="1"/>
</dbReference>
<evidence type="ECO:0000256" key="6">
    <source>
        <dbReference type="HAMAP-Rule" id="MF_01965"/>
    </source>
</evidence>
<comment type="function">
    <text evidence="6">Catalyzes the dehydration of the S-form of NAD(P)HX at the expense of ADP, which is converted to AMP. Together with NAD(P)HX epimerase, which catalyzes the epimerization of the S- and R-forms, the enzyme allows the repair of both epimers of NAD(P)HX, a damaged form of NAD(P)H that is a result of enzymatic or heat-dependent hydration.</text>
</comment>
<evidence type="ECO:0000256" key="5">
    <source>
        <dbReference type="ARBA" id="ARBA00023239"/>
    </source>
</evidence>
<feature type="binding site" evidence="6">
    <location>
        <position position="232"/>
    </location>
    <ligand>
        <name>(6S)-NADPHX</name>
        <dbReference type="ChEBI" id="CHEBI:64076"/>
    </ligand>
</feature>
<comment type="subunit">
    <text evidence="6">Homotetramer.</text>
</comment>